<dbReference type="InterPro" id="IPR023473">
    <property type="entry name" value="AMMECR1"/>
</dbReference>
<dbReference type="RefSeq" id="XP_062882397.1">
    <property type="nucleotide sequence ID" value="XM_063026442.1"/>
</dbReference>
<dbReference type="PANTHER" id="PTHR13016:SF0">
    <property type="entry name" value="AMME SYNDROME CANDIDATE GENE 1 PROTEIN"/>
    <property type="match status" value="1"/>
</dbReference>
<dbReference type="OrthoDB" id="24630at2759"/>
<dbReference type="OMA" id="TNEAFPL"/>
<dbReference type="InterPro" id="IPR002733">
    <property type="entry name" value="AMMECR1_domain"/>
</dbReference>
<dbReference type="HOGENOM" id="CLU_052828_1_0_1"/>
<dbReference type="InterPro" id="IPR036071">
    <property type="entry name" value="AMMECR1_dom_sf"/>
</dbReference>
<dbReference type="Pfam" id="PF01871">
    <property type="entry name" value="AMMECR1"/>
    <property type="match status" value="1"/>
</dbReference>
<sequence length="216" mass="24255">MSPAGVIPICTPLHPIWAFDVLTAHLEHTAHTDPPFHNPHDSYPLFVSWHVAKPGRKHVLRGCIGNFLPMPLAEGLKDYALISALKDHRFSPIKAAELPTLLCDVSLLTPFVTIADPLDWTPGEHGIHITFTHPIDHTRSYSATYLPHICPEQGWTKEETVLSAISKAGYKGKVKVGDKVWKRLHVKIYGSIKVEASWQDYVEWKQSMSETVKTIE</sequence>
<proteinExistence type="predicted"/>
<accession>A0A095D5P8</accession>
<dbReference type="AlphaFoldDB" id="A0A095D5P8"/>
<keyword evidence="3" id="KW-1185">Reference proteome</keyword>
<organism evidence="2 3">
    <name type="scientific">Cryptococcus deuterogattii (strain R265)</name>
    <name type="common">Cryptococcus gattii VGII (strain R265)</name>
    <dbReference type="NCBI Taxonomy" id="294750"/>
    <lineage>
        <taxon>Eukaryota</taxon>
        <taxon>Fungi</taxon>
        <taxon>Dikarya</taxon>
        <taxon>Basidiomycota</taxon>
        <taxon>Agaricomycotina</taxon>
        <taxon>Tremellomycetes</taxon>
        <taxon>Tremellales</taxon>
        <taxon>Cryptococcaceae</taxon>
        <taxon>Cryptococcus</taxon>
        <taxon>Cryptococcus gattii species complex</taxon>
    </lineage>
</organism>
<evidence type="ECO:0000259" key="1">
    <source>
        <dbReference type="PROSITE" id="PS51112"/>
    </source>
</evidence>
<dbReference type="VEuPathDB" id="FungiDB:CNBG_2354"/>
<feature type="domain" description="AMMECR1" evidence="1">
    <location>
        <begin position="3"/>
        <end position="205"/>
    </location>
</feature>
<reference evidence="2 3" key="2">
    <citation type="journal article" date="2018" name="Proc. Natl. Acad. Sci.">
        <title>RNAi is a critical determinant of centromere evolution in closely related fungi.</title>
        <authorList>
            <person name="Yadav V."/>
            <person name="Sun S."/>
            <person name="Billmyre R.B."/>
            <person name="Thimmappa B.C."/>
            <person name="Shea T."/>
            <person name="Lintner R."/>
            <person name="Bakkeren G."/>
            <person name="Cuomo C.A."/>
            <person name="Heitman J."/>
            <person name="Sanyal K."/>
        </authorList>
    </citation>
    <scope>NUCLEOTIDE SEQUENCE [LARGE SCALE GENOMIC DNA]</scope>
    <source>
        <strain evidence="2 3">R265</strain>
    </source>
</reference>
<name>A0A095D5P8_CRYD2</name>
<evidence type="ECO:0000313" key="3">
    <source>
        <dbReference type="Proteomes" id="UP000029445"/>
    </source>
</evidence>
<dbReference type="InterPro" id="IPR027485">
    <property type="entry name" value="AMMECR1_N"/>
</dbReference>
<dbReference type="Proteomes" id="UP000029445">
    <property type="component" value="Chromosome 7"/>
</dbReference>
<dbReference type="PROSITE" id="PS51112">
    <property type="entry name" value="AMMECR1"/>
    <property type="match status" value="1"/>
</dbReference>
<dbReference type="SUPFAM" id="SSF143447">
    <property type="entry name" value="AMMECR1-like"/>
    <property type="match status" value="1"/>
</dbReference>
<dbReference type="PANTHER" id="PTHR13016">
    <property type="entry name" value="AMMECR1 HOMOLOG"/>
    <property type="match status" value="1"/>
</dbReference>
<evidence type="ECO:0000313" key="2">
    <source>
        <dbReference type="EMBL" id="KGB76516.1"/>
    </source>
</evidence>
<dbReference type="EMBL" id="CP025765">
    <property type="protein sequence ID" value="KGB76516.1"/>
    <property type="molecule type" value="Genomic_DNA"/>
</dbReference>
<dbReference type="Gene3D" id="3.30.700.20">
    <property type="entry name" value="Hypothetical protein ph0010, domain 1"/>
    <property type="match status" value="1"/>
</dbReference>
<dbReference type="KEGG" id="cdeu:CNBG_2354"/>
<dbReference type="GeneID" id="88178716"/>
<dbReference type="STRING" id="294750.A0A095D5P8"/>
<protein>
    <submittedName>
        <fullName evidence="2">AMME syndrome candidate protein</fullName>
    </submittedName>
</protein>
<gene>
    <name evidence="2" type="ORF">CNBG_2354</name>
</gene>
<reference evidence="2 3" key="1">
    <citation type="journal article" date="2011" name="MBio">
        <title>Genome variation in Cryptococcus gattii, an emerging pathogen of immunocompetent hosts.</title>
        <authorList>
            <person name="D'Souza C.A."/>
            <person name="Kronstad J.W."/>
            <person name="Taylor G."/>
            <person name="Warren R."/>
            <person name="Yuen M."/>
            <person name="Hu G."/>
            <person name="Jung W.H."/>
            <person name="Sham A."/>
            <person name="Kidd S.E."/>
            <person name="Tangen K."/>
            <person name="Lee N."/>
            <person name="Zeilmaker T."/>
            <person name="Sawkins J."/>
            <person name="McVicker G."/>
            <person name="Shah S."/>
            <person name="Gnerre S."/>
            <person name="Griggs A."/>
            <person name="Zeng Q."/>
            <person name="Bartlett K."/>
            <person name="Li W."/>
            <person name="Wang X."/>
            <person name="Heitman J."/>
            <person name="Stajich J.E."/>
            <person name="Fraser J.A."/>
            <person name="Meyer W."/>
            <person name="Carter D."/>
            <person name="Schein J."/>
            <person name="Krzywinski M."/>
            <person name="Kwon-Chung K.J."/>
            <person name="Varma A."/>
            <person name="Wang J."/>
            <person name="Brunham R."/>
            <person name="Fyfe M."/>
            <person name="Ouellette B.F."/>
            <person name="Siddiqui A."/>
            <person name="Marra M."/>
            <person name="Jones S."/>
            <person name="Holt R."/>
            <person name="Birren B.W."/>
            <person name="Galagan J.E."/>
            <person name="Cuomo C.A."/>
        </authorList>
    </citation>
    <scope>NUCLEOTIDE SEQUENCE [LARGE SCALE GENOMIC DNA]</scope>
    <source>
        <strain evidence="2 3">R265</strain>
    </source>
</reference>
<dbReference type="NCBIfam" id="TIGR00296">
    <property type="entry name" value="TIGR00296 family protein"/>
    <property type="match status" value="1"/>
</dbReference>